<feature type="compositionally biased region" description="Polar residues" evidence="1">
    <location>
        <begin position="1"/>
        <end position="14"/>
    </location>
</feature>
<sequence length="158" mass="18206">MSTKMTTEPVQPQELSEDRLDKLDPRCSHLDDLSDQFIKDCDLKNKPRKGENEQTTLNVESDQKKPRRKDTPALHTPPFIPGVISEHLIQRCDVPERYPKGKMIPELQNTDMQQKKPRRKDTPALHMPPFAAGVTLLRDERPRVIMEDDEKDGDKVAI</sequence>
<dbReference type="PANTHER" id="PTHR15387:SF0">
    <property type="entry name" value="PROTEIN PHOSPHATASE 1 REGULATORY SUBUNIT 17"/>
    <property type="match status" value="1"/>
</dbReference>
<dbReference type="OMA" id="LDPRCGH"/>
<feature type="region of interest" description="Disordered" evidence="1">
    <location>
        <begin position="97"/>
        <end position="131"/>
    </location>
</feature>
<feature type="compositionally biased region" description="Basic and acidic residues" evidence="1">
    <location>
        <begin position="16"/>
        <end position="52"/>
    </location>
</feature>
<keyword evidence="3" id="KW-1185">Reference proteome</keyword>
<protein>
    <submittedName>
        <fullName evidence="2">Protein phosphatase 1, regulatory subunit 17</fullName>
    </submittedName>
</protein>
<dbReference type="GO" id="GO:0004865">
    <property type="term" value="F:protein serine/threonine phosphatase inhibitor activity"/>
    <property type="evidence" value="ECO:0007669"/>
    <property type="project" value="Ensembl"/>
</dbReference>
<evidence type="ECO:0000256" key="1">
    <source>
        <dbReference type="SAM" id="MobiDB-lite"/>
    </source>
</evidence>
<gene>
    <name evidence="2" type="primary">Ppp1r17</name>
</gene>
<dbReference type="PANTHER" id="PTHR15387">
    <property type="entry name" value="PROTEIN PHOSPHATASE 1 REGULATORY SUBUNIT 17"/>
    <property type="match status" value="1"/>
</dbReference>
<feature type="region of interest" description="Disordered" evidence="1">
    <location>
        <begin position="1"/>
        <end position="80"/>
    </location>
</feature>
<name>A0A8C5KM47_JACJA</name>
<evidence type="ECO:0000313" key="2">
    <source>
        <dbReference type="Ensembl" id="ENSJJAP00000012335.1"/>
    </source>
</evidence>
<dbReference type="GeneTree" id="ENSGT00390000005586"/>
<dbReference type="AlphaFoldDB" id="A0A8C5KM47"/>
<feature type="compositionally biased region" description="Basic and acidic residues" evidence="1">
    <location>
        <begin position="61"/>
        <end position="72"/>
    </location>
</feature>
<reference evidence="2" key="1">
    <citation type="submission" date="2025-08" db="UniProtKB">
        <authorList>
            <consortium name="Ensembl"/>
        </authorList>
    </citation>
    <scope>IDENTIFICATION</scope>
</reference>
<accession>A0A8C5KM47</accession>
<evidence type="ECO:0000313" key="3">
    <source>
        <dbReference type="Proteomes" id="UP000694385"/>
    </source>
</evidence>
<organism evidence="2 3">
    <name type="scientific">Jaculus jaculus</name>
    <name type="common">Lesser Egyptian jerboa</name>
    <dbReference type="NCBI Taxonomy" id="51337"/>
    <lineage>
        <taxon>Eukaryota</taxon>
        <taxon>Metazoa</taxon>
        <taxon>Chordata</taxon>
        <taxon>Craniata</taxon>
        <taxon>Vertebrata</taxon>
        <taxon>Euteleostomi</taxon>
        <taxon>Mammalia</taxon>
        <taxon>Eutheria</taxon>
        <taxon>Euarchontoglires</taxon>
        <taxon>Glires</taxon>
        <taxon>Rodentia</taxon>
        <taxon>Myomorpha</taxon>
        <taxon>Dipodoidea</taxon>
        <taxon>Dipodidae</taxon>
        <taxon>Dipodinae</taxon>
        <taxon>Jaculus</taxon>
    </lineage>
</organism>
<reference evidence="2" key="2">
    <citation type="submission" date="2025-09" db="UniProtKB">
        <authorList>
            <consortium name="Ensembl"/>
        </authorList>
    </citation>
    <scope>IDENTIFICATION</scope>
</reference>
<proteinExistence type="predicted"/>
<dbReference type="InterPro" id="IPR033242">
    <property type="entry name" value="PPP1R17"/>
</dbReference>
<dbReference type="Ensembl" id="ENSJJAT00000018819.1">
    <property type="protein sequence ID" value="ENSJJAP00000012335.1"/>
    <property type="gene ID" value="ENSJJAG00000015397.1"/>
</dbReference>
<dbReference type="Proteomes" id="UP000694385">
    <property type="component" value="Unassembled WGS sequence"/>
</dbReference>